<dbReference type="AlphaFoldDB" id="A0A931BSE6"/>
<comment type="subcellular location">
    <subcellularLocation>
        <location evidence="1 9">Cell membrane</location>
        <topology evidence="1 9">Multi-pass membrane protein</topology>
    </subcellularLocation>
</comment>
<feature type="transmembrane region" description="Helical" evidence="9">
    <location>
        <begin position="251"/>
        <end position="272"/>
    </location>
</feature>
<comment type="similarity">
    <text evidence="9">Belongs to the binding-protein-dependent transport system permease family.</text>
</comment>
<keyword evidence="5" id="KW-0571">Peptide transport</keyword>
<dbReference type="SUPFAM" id="SSF161098">
    <property type="entry name" value="MetI-like"/>
    <property type="match status" value="1"/>
</dbReference>
<evidence type="ECO:0000256" key="3">
    <source>
        <dbReference type="ARBA" id="ARBA00022475"/>
    </source>
</evidence>
<evidence type="ECO:0000256" key="9">
    <source>
        <dbReference type="RuleBase" id="RU363032"/>
    </source>
</evidence>
<dbReference type="PROSITE" id="PS50928">
    <property type="entry name" value="ABC_TM1"/>
    <property type="match status" value="1"/>
</dbReference>
<protein>
    <submittedName>
        <fullName evidence="11">ABC transporter permease</fullName>
    </submittedName>
</protein>
<evidence type="ECO:0000256" key="6">
    <source>
        <dbReference type="ARBA" id="ARBA00022927"/>
    </source>
</evidence>
<feature type="domain" description="ABC transmembrane type-1" evidence="10">
    <location>
        <begin position="83"/>
        <end position="272"/>
    </location>
</feature>
<feature type="transmembrane region" description="Helical" evidence="9">
    <location>
        <begin position="132"/>
        <end position="156"/>
    </location>
</feature>
<evidence type="ECO:0000313" key="12">
    <source>
        <dbReference type="Proteomes" id="UP000599312"/>
    </source>
</evidence>
<keyword evidence="3" id="KW-1003">Cell membrane</keyword>
<feature type="transmembrane region" description="Helical" evidence="9">
    <location>
        <begin position="22"/>
        <end position="44"/>
    </location>
</feature>
<dbReference type="RefSeq" id="WP_196271904.1">
    <property type="nucleotide sequence ID" value="NZ_JADQDO010000004.1"/>
</dbReference>
<comment type="caution">
    <text evidence="11">The sequence shown here is derived from an EMBL/GenBank/DDBJ whole genome shotgun (WGS) entry which is preliminary data.</text>
</comment>
<gene>
    <name evidence="11" type="ORF">I2H38_11100</name>
</gene>
<evidence type="ECO:0000256" key="5">
    <source>
        <dbReference type="ARBA" id="ARBA00022856"/>
    </source>
</evidence>
<keyword evidence="7 9" id="KW-1133">Transmembrane helix</keyword>
<feature type="transmembrane region" description="Helical" evidence="9">
    <location>
        <begin position="87"/>
        <end position="112"/>
    </location>
</feature>
<evidence type="ECO:0000256" key="7">
    <source>
        <dbReference type="ARBA" id="ARBA00022989"/>
    </source>
</evidence>
<evidence type="ECO:0000313" key="11">
    <source>
        <dbReference type="EMBL" id="MBF9233924.1"/>
    </source>
</evidence>
<dbReference type="InterPro" id="IPR025966">
    <property type="entry name" value="OppC_N"/>
</dbReference>
<evidence type="ECO:0000256" key="4">
    <source>
        <dbReference type="ARBA" id="ARBA00022692"/>
    </source>
</evidence>
<dbReference type="GO" id="GO:0071916">
    <property type="term" value="F:dipeptide transmembrane transporter activity"/>
    <property type="evidence" value="ECO:0007669"/>
    <property type="project" value="TreeGrafter"/>
</dbReference>
<reference evidence="11" key="1">
    <citation type="submission" date="2020-11" db="EMBL/GenBank/DDBJ databases">
        <authorList>
            <person name="Kim M.K."/>
        </authorList>
    </citation>
    <scope>NUCLEOTIDE SEQUENCE</scope>
    <source>
        <strain evidence="11">BT350</strain>
    </source>
</reference>
<keyword evidence="4 9" id="KW-0812">Transmembrane</keyword>
<dbReference type="Pfam" id="PF00528">
    <property type="entry name" value="BPD_transp_1"/>
    <property type="match status" value="1"/>
</dbReference>
<keyword evidence="12" id="KW-1185">Reference proteome</keyword>
<keyword evidence="8 9" id="KW-0472">Membrane</keyword>
<evidence type="ECO:0000259" key="10">
    <source>
        <dbReference type="PROSITE" id="PS50928"/>
    </source>
</evidence>
<evidence type="ECO:0000256" key="8">
    <source>
        <dbReference type="ARBA" id="ARBA00023136"/>
    </source>
</evidence>
<proteinExistence type="inferred from homology"/>
<dbReference type="Gene3D" id="1.10.3720.10">
    <property type="entry name" value="MetI-like"/>
    <property type="match status" value="1"/>
</dbReference>
<dbReference type="InterPro" id="IPR050366">
    <property type="entry name" value="BP-dependent_transpt_permease"/>
</dbReference>
<dbReference type="Proteomes" id="UP000599312">
    <property type="component" value="Unassembled WGS sequence"/>
</dbReference>
<feature type="transmembrane region" description="Helical" evidence="9">
    <location>
        <begin position="208"/>
        <end position="229"/>
    </location>
</feature>
<dbReference type="PANTHER" id="PTHR43386">
    <property type="entry name" value="OLIGOPEPTIDE TRANSPORT SYSTEM PERMEASE PROTEIN APPC"/>
    <property type="match status" value="1"/>
</dbReference>
<dbReference type="CDD" id="cd06261">
    <property type="entry name" value="TM_PBP2"/>
    <property type="match status" value="1"/>
</dbReference>
<evidence type="ECO:0000256" key="2">
    <source>
        <dbReference type="ARBA" id="ARBA00022448"/>
    </source>
</evidence>
<dbReference type="PANTHER" id="PTHR43386:SF1">
    <property type="entry name" value="D,D-DIPEPTIDE TRANSPORT SYSTEM PERMEASE PROTEIN DDPC-RELATED"/>
    <property type="match status" value="1"/>
</dbReference>
<dbReference type="Pfam" id="PF12911">
    <property type="entry name" value="OppC_N"/>
    <property type="match status" value="1"/>
</dbReference>
<dbReference type="InterPro" id="IPR000515">
    <property type="entry name" value="MetI-like"/>
</dbReference>
<name>A0A931BSE6_9HYPH</name>
<dbReference type="InterPro" id="IPR035906">
    <property type="entry name" value="MetI-like_sf"/>
</dbReference>
<accession>A0A931BSE6</accession>
<keyword evidence="6" id="KW-0653">Protein transport</keyword>
<dbReference type="EMBL" id="JADQDO010000004">
    <property type="protein sequence ID" value="MBF9233924.1"/>
    <property type="molecule type" value="Genomic_DNA"/>
</dbReference>
<organism evidence="11 12">
    <name type="scientific">Microvirga alba</name>
    <dbReference type="NCBI Taxonomy" id="2791025"/>
    <lineage>
        <taxon>Bacteria</taxon>
        <taxon>Pseudomonadati</taxon>
        <taxon>Pseudomonadota</taxon>
        <taxon>Alphaproteobacteria</taxon>
        <taxon>Hyphomicrobiales</taxon>
        <taxon>Methylobacteriaceae</taxon>
        <taxon>Microvirga</taxon>
    </lineage>
</organism>
<dbReference type="GO" id="GO:0015031">
    <property type="term" value="P:protein transport"/>
    <property type="evidence" value="ECO:0007669"/>
    <property type="project" value="UniProtKB-KW"/>
</dbReference>
<evidence type="ECO:0000256" key="1">
    <source>
        <dbReference type="ARBA" id="ARBA00004651"/>
    </source>
</evidence>
<dbReference type="GO" id="GO:0005886">
    <property type="term" value="C:plasma membrane"/>
    <property type="evidence" value="ECO:0007669"/>
    <property type="project" value="UniProtKB-SubCell"/>
</dbReference>
<keyword evidence="2 9" id="KW-0813">Transport</keyword>
<sequence length="284" mass="29846">MSNAVQPVTSCGPKFAFRYPSLMQVGGVIVGLVVFAALLAPLVAPYDPNAQQMQVRLAAPSAAHWLGTDGFGRDSLSRIIYGARTTLFLVGLIALVMAPLGVTIGIAAGYWGGFVERALMAVTDIVLSFPRLVLAFAFVAVLGPGLINGALALALTSWPAYARQARAETGTIRRSDYLAAAEMGGIRGPRLLFGHILPMVMPSAIVRLALDLGGMILAAAGLGFLGLGVKPPTAEWGAMVAEGTQVIFDQWWVAAIPGLAILLTSLGFNLLADGLRDRLDPRHD</sequence>